<sequence>MLFGGVDQIVPVVGSAGSAVLFTGLTQHLASRQHELSSEILCWILFPFLFSISVQPSLEERFAGNIKSKTASPTLSLWVVAACITIASISKAEIGPVRLYVRGSFFPISSQGYTAKTSSLH</sequence>
<evidence type="ECO:0000313" key="1">
    <source>
        <dbReference type="EMBL" id="KAK3935744.1"/>
    </source>
</evidence>
<comment type="caution">
    <text evidence="1">The sequence shown here is derived from an EMBL/GenBank/DDBJ whole genome shotgun (WGS) entry which is preliminary data.</text>
</comment>
<keyword evidence="2" id="KW-1185">Reference proteome</keyword>
<dbReference type="AlphaFoldDB" id="A0AAN6MZT5"/>
<reference evidence="2" key="1">
    <citation type="journal article" date="2023" name="Mol. Phylogenet. Evol.">
        <title>Genome-scale phylogeny and comparative genomics of the fungal order Sordariales.</title>
        <authorList>
            <person name="Hensen N."/>
            <person name="Bonometti L."/>
            <person name="Westerberg I."/>
            <person name="Brannstrom I.O."/>
            <person name="Guillou S."/>
            <person name="Cros-Aarteil S."/>
            <person name="Calhoun S."/>
            <person name="Haridas S."/>
            <person name="Kuo A."/>
            <person name="Mondo S."/>
            <person name="Pangilinan J."/>
            <person name="Riley R."/>
            <person name="LaButti K."/>
            <person name="Andreopoulos B."/>
            <person name="Lipzen A."/>
            <person name="Chen C."/>
            <person name="Yan M."/>
            <person name="Daum C."/>
            <person name="Ng V."/>
            <person name="Clum A."/>
            <person name="Steindorff A."/>
            <person name="Ohm R.A."/>
            <person name="Martin F."/>
            <person name="Silar P."/>
            <person name="Natvig D.O."/>
            <person name="Lalanne C."/>
            <person name="Gautier V."/>
            <person name="Ament-Velasquez S.L."/>
            <person name="Kruys A."/>
            <person name="Hutchinson M.I."/>
            <person name="Powell A.J."/>
            <person name="Barry K."/>
            <person name="Miller A.N."/>
            <person name="Grigoriev I.V."/>
            <person name="Debuchy R."/>
            <person name="Gladieux P."/>
            <person name="Hiltunen Thoren M."/>
            <person name="Johannesson H."/>
        </authorList>
    </citation>
    <scope>NUCLEOTIDE SEQUENCE [LARGE SCALE GENOMIC DNA]</scope>
    <source>
        <strain evidence="2">CBS 340.73</strain>
    </source>
</reference>
<proteinExistence type="predicted"/>
<organism evidence="1 2">
    <name type="scientific">Diplogelasinospora grovesii</name>
    <dbReference type="NCBI Taxonomy" id="303347"/>
    <lineage>
        <taxon>Eukaryota</taxon>
        <taxon>Fungi</taxon>
        <taxon>Dikarya</taxon>
        <taxon>Ascomycota</taxon>
        <taxon>Pezizomycotina</taxon>
        <taxon>Sordariomycetes</taxon>
        <taxon>Sordariomycetidae</taxon>
        <taxon>Sordariales</taxon>
        <taxon>Diplogelasinosporaceae</taxon>
        <taxon>Diplogelasinospora</taxon>
    </lineage>
</organism>
<dbReference type="Proteomes" id="UP001303473">
    <property type="component" value="Unassembled WGS sequence"/>
</dbReference>
<evidence type="ECO:0000313" key="2">
    <source>
        <dbReference type="Proteomes" id="UP001303473"/>
    </source>
</evidence>
<protein>
    <submittedName>
        <fullName evidence="1">Uncharacterized protein</fullName>
    </submittedName>
</protein>
<gene>
    <name evidence="1" type="ORF">QBC46DRAFT_396768</name>
</gene>
<name>A0AAN6MZT5_9PEZI</name>
<dbReference type="EMBL" id="MU853909">
    <property type="protein sequence ID" value="KAK3935744.1"/>
    <property type="molecule type" value="Genomic_DNA"/>
</dbReference>
<accession>A0AAN6MZT5</accession>